<name>A0AAD8DXN7_MYTSE</name>
<keyword evidence="8" id="KW-0675">Receptor</keyword>
<dbReference type="Pfam" id="PF00002">
    <property type="entry name" value="7tm_2"/>
    <property type="match status" value="1"/>
</dbReference>
<sequence>MDLYVNNSQIDVSQYCSNKLCVEKCCGEHEIIDPTNKCMNITDLFKKRHTLAYLASQINYTTNILSSEVGSNQSMKNFVFVQNRRDVFNCTSEHSVNANYSILEAGSLRIKEPSESWSEVEKLKYCIDYKLVRGKGNIPMVKIIIRGNNEDPEDSKLIQIVEILGVAISWFFLLVVLVAYLLVEQKFADRLMMAYILSLLIAFGTKLILTVTSLLFEVPPIFCKIITPVVYFGFLSSIFWLTVYSIESYELFKPFSRNRDSKREERVKLMRYSLFAWGTPFLMTVIVAILDNIPNLNIVPPPFQQCFISGWSFDVYYKIPIGILLIINIVLFFINVYNMLKSSGQKKVKLIITWAKLSIMMGIFWLLELLPAVKNIWTYIAVNLINLLIGVILFYLYVYREKSLLVKLCKKLNIQNDAVRKLETQASAGSQTTRITVLSSYEEHKNELEQIHRRNSELAGEYNLGTYRAVPTVDESLV</sequence>
<feature type="transmembrane region" description="Helical" evidence="10">
    <location>
        <begin position="319"/>
        <end position="338"/>
    </location>
</feature>
<comment type="subcellular location">
    <subcellularLocation>
        <location evidence="1">Membrane</location>
        <topology evidence="1">Multi-pass membrane protein</topology>
    </subcellularLocation>
</comment>
<dbReference type="GO" id="GO:0007166">
    <property type="term" value="P:cell surface receptor signaling pathway"/>
    <property type="evidence" value="ECO:0007669"/>
    <property type="project" value="InterPro"/>
</dbReference>
<feature type="transmembrane region" description="Helical" evidence="10">
    <location>
        <begin position="228"/>
        <end position="249"/>
    </location>
</feature>
<keyword evidence="6" id="KW-0297">G-protein coupled receptor</keyword>
<dbReference type="SUPFAM" id="SSF81321">
    <property type="entry name" value="Family A G protein-coupled receptor-like"/>
    <property type="match status" value="1"/>
</dbReference>
<evidence type="ECO:0000313" key="12">
    <source>
        <dbReference type="EMBL" id="KAJ8731203.1"/>
    </source>
</evidence>
<evidence type="ECO:0000256" key="10">
    <source>
        <dbReference type="SAM" id="Phobius"/>
    </source>
</evidence>
<comment type="similarity">
    <text evidence="2">Belongs to the G-protein coupled receptor 2 family. Mth subfamily.</text>
</comment>
<evidence type="ECO:0000256" key="8">
    <source>
        <dbReference type="ARBA" id="ARBA00023170"/>
    </source>
</evidence>
<evidence type="ECO:0000256" key="2">
    <source>
        <dbReference type="ARBA" id="ARBA00008979"/>
    </source>
</evidence>
<dbReference type="InterPro" id="IPR000832">
    <property type="entry name" value="GPCR_2_secretin-like"/>
</dbReference>
<dbReference type="InterPro" id="IPR023311">
    <property type="entry name" value="Methusela_ecto_dom_2"/>
</dbReference>
<dbReference type="GO" id="GO:0016020">
    <property type="term" value="C:membrane"/>
    <property type="evidence" value="ECO:0007669"/>
    <property type="project" value="UniProtKB-SubCell"/>
</dbReference>
<dbReference type="EMBL" id="JARGEI010000005">
    <property type="protein sequence ID" value="KAJ8731203.1"/>
    <property type="molecule type" value="Genomic_DNA"/>
</dbReference>
<evidence type="ECO:0000256" key="6">
    <source>
        <dbReference type="ARBA" id="ARBA00023040"/>
    </source>
</evidence>
<keyword evidence="7 10" id="KW-0472">Membrane</keyword>
<feature type="transmembrane region" description="Helical" evidence="10">
    <location>
        <begin position="350"/>
        <end position="370"/>
    </location>
</feature>
<feature type="transmembrane region" description="Helical" evidence="10">
    <location>
        <begin position="269"/>
        <end position="290"/>
    </location>
</feature>
<keyword evidence="13" id="KW-1185">Reference proteome</keyword>
<evidence type="ECO:0000256" key="1">
    <source>
        <dbReference type="ARBA" id="ARBA00004141"/>
    </source>
</evidence>
<dbReference type="Gene3D" id="2.170.180.11">
    <property type="entry name" value="Methuselah ectodomain, domain 2"/>
    <property type="match status" value="1"/>
</dbReference>
<keyword evidence="4" id="KW-0732">Signal</keyword>
<evidence type="ECO:0000259" key="11">
    <source>
        <dbReference type="PROSITE" id="PS50261"/>
    </source>
</evidence>
<dbReference type="Proteomes" id="UP001231518">
    <property type="component" value="Chromosome 16"/>
</dbReference>
<proteinExistence type="inferred from homology"/>
<dbReference type="PANTHER" id="PTHR46953">
    <property type="entry name" value="G-PROTEIN COUPLED RECEPTOR MTH-LIKE 1-RELATED"/>
    <property type="match status" value="1"/>
</dbReference>
<dbReference type="InterPro" id="IPR017981">
    <property type="entry name" value="GPCR_2-like_7TM"/>
</dbReference>
<dbReference type="GO" id="GO:0004930">
    <property type="term" value="F:G protein-coupled receptor activity"/>
    <property type="evidence" value="ECO:0007669"/>
    <property type="project" value="UniProtKB-KW"/>
</dbReference>
<dbReference type="InterPro" id="IPR052808">
    <property type="entry name" value="GPCR_Mth-like"/>
</dbReference>
<feature type="transmembrane region" description="Helical" evidence="10">
    <location>
        <begin position="163"/>
        <end position="183"/>
    </location>
</feature>
<evidence type="ECO:0000256" key="5">
    <source>
        <dbReference type="ARBA" id="ARBA00022989"/>
    </source>
</evidence>
<evidence type="ECO:0000313" key="13">
    <source>
        <dbReference type="Proteomes" id="UP001231518"/>
    </source>
</evidence>
<evidence type="ECO:0000256" key="7">
    <source>
        <dbReference type="ARBA" id="ARBA00023136"/>
    </source>
</evidence>
<evidence type="ECO:0000256" key="4">
    <source>
        <dbReference type="ARBA" id="ARBA00022729"/>
    </source>
</evidence>
<dbReference type="PROSITE" id="PS50261">
    <property type="entry name" value="G_PROTEIN_RECEP_F2_4"/>
    <property type="match status" value="1"/>
</dbReference>
<keyword evidence="3 10" id="KW-0812">Transmembrane</keyword>
<reference evidence="12" key="1">
    <citation type="submission" date="2023-03" db="EMBL/GenBank/DDBJ databases">
        <title>Chromosome-level genomes of two armyworms, Mythimna separata and Mythimna loreyi, provide insights into the biosynthesis and reception of sex pheromones.</title>
        <authorList>
            <person name="Zhao H."/>
        </authorList>
    </citation>
    <scope>NUCLEOTIDE SEQUENCE</scope>
    <source>
        <strain evidence="12">BeijingLab</strain>
        <tissue evidence="12">Pupa</tissue>
    </source>
</reference>
<feature type="transmembrane region" description="Helical" evidence="10">
    <location>
        <begin position="376"/>
        <end position="398"/>
    </location>
</feature>
<evidence type="ECO:0000256" key="9">
    <source>
        <dbReference type="ARBA" id="ARBA00023224"/>
    </source>
</evidence>
<keyword evidence="5 10" id="KW-1133">Transmembrane helix</keyword>
<comment type="caution">
    <text evidence="12">The sequence shown here is derived from an EMBL/GenBank/DDBJ whole genome shotgun (WGS) entry which is preliminary data.</text>
</comment>
<protein>
    <recommendedName>
        <fullName evidence="11">G-protein coupled receptors family 2 profile 2 domain-containing protein</fullName>
    </recommendedName>
</protein>
<dbReference type="Gene3D" id="1.20.1070.10">
    <property type="entry name" value="Rhodopsin 7-helix transmembrane proteins"/>
    <property type="match status" value="1"/>
</dbReference>
<dbReference type="AlphaFoldDB" id="A0AAD8DXN7"/>
<organism evidence="12 13">
    <name type="scientific">Mythimna separata</name>
    <name type="common">Oriental armyworm</name>
    <name type="synonym">Pseudaletia separata</name>
    <dbReference type="NCBI Taxonomy" id="271217"/>
    <lineage>
        <taxon>Eukaryota</taxon>
        <taxon>Metazoa</taxon>
        <taxon>Ecdysozoa</taxon>
        <taxon>Arthropoda</taxon>
        <taxon>Hexapoda</taxon>
        <taxon>Insecta</taxon>
        <taxon>Pterygota</taxon>
        <taxon>Neoptera</taxon>
        <taxon>Endopterygota</taxon>
        <taxon>Lepidoptera</taxon>
        <taxon>Glossata</taxon>
        <taxon>Ditrysia</taxon>
        <taxon>Noctuoidea</taxon>
        <taxon>Noctuidae</taxon>
        <taxon>Noctuinae</taxon>
        <taxon>Hadenini</taxon>
        <taxon>Mythimna</taxon>
    </lineage>
</organism>
<feature type="transmembrane region" description="Helical" evidence="10">
    <location>
        <begin position="195"/>
        <end position="216"/>
    </location>
</feature>
<keyword evidence="9" id="KW-0807">Transducer</keyword>
<evidence type="ECO:0000256" key="3">
    <source>
        <dbReference type="ARBA" id="ARBA00022692"/>
    </source>
</evidence>
<feature type="domain" description="G-protein coupled receptors family 2 profile 2" evidence="11">
    <location>
        <begin position="158"/>
        <end position="401"/>
    </location>
</feature>
<accession>A0AAD8DXN7</accession>
<dbReference type="PANTHER" id="PTHR46953:SF1">
    <property type="entry name" value="G-PROTEIN COUPLED RECEPTOR MTH-LIKE 1-RELATED"/>
    <property type="match status" value="1"/>
</dbReference>
<gene>
    <name evidence="12" type="ORF">PYW07_004367</name>
</gene>